<name>A0A136LYL6_9BACT</name>
<evidence type="ECO:0000313" key="1">
    <source>
        <dbReference type="EMBL" id="KXK26762.1"/>
    </source>
</evidence>
<sequence>MNKPVALWSLALISVPFLLVFVYFADPDFNGAAQLALITGLIVLSAVLFSLFLKSASAFKRRSEQAIRIKQITIPTYRPPADLRFYELGYMVDGEFDDVDVLATALYYILHTGEVSAADELEQKIIRTYVDNPSNLHSLIYNVDYKALFSHDSAYLSTAVYGDLQRKGYISYNPGFVQFIAANVGTLMLGYIWLGWLLVYYILDQTAGGGVQMFWIAAGTAVVALYILFMCAIAASFAHSFHEISDKTVPLRTKVLGYRMFLKTADYFRVEKDREAFVTLAPYFIALRVQRKHWKQLFEHVLEHHVPGGTSAYYEYARERYRREHK</sequence>
<organism evidence="1 2">
    <name type="scientific">candidate division WS6 bacterium OLB20</name>
    <dbReference type="NCBI Taxonomy" id="1617426"/>
    <lineage>
        <taxon>Bacteria</taxon>
        <taxon>Candidatus Dojkabacteria</taxon>
    </lineage>
</organism>
<dbReference type="AlphaFoldDB" id="A0A136LYL6"/>
<proteinExistence type="predicted"/>
<reference evidence="1 2" key="1">
    <citation type="submission" date="2015-02" db="EMBL/GenBank/DDBJ databases">
        <title>Improved understanding of the partial-nitritation anammox process through 23 genomes representing the majority of the microbial community.</title>
        <authorList>
            <person name="Speth D.R."/>
            <person name="In T Zandt M."/>
            <person name="Guerrero Cruz S."/>
            <person name="Jetten M.S."/>
            <person name="Dutilh B.E."/>
        </authorList>
    </citation>
    <scope>NUCLEOTIDE SEQUENCE [LARGE SCALE GENOMIC DNA]</scope>
    <source>
        <strain evidence="1">OLB20</strain>
    </source>
</reference>
<dbReference type="EMBL" id="JYNZ01000003">
    <property type="protein sequence ID" value="KXK26762.1"/>
    <property type="molecule type" value="Genomic_DNA"/>
</dbReference>
<gene>
    <name evidence="1" type="ORF">TR69_WS6001000783</name>
</gene>
<comment type="caution">
    <text evidence="1">The sequence shown here is derived from an EMBL/GenBank/DDBJ whole genome shotgun (WGS) entry which is preliminary data.</text>
</comment>
<accession>A0A136LYL6</accession>
<dbReference type="Proteomes" id="UP000070457">
    <property type="component" value="Unassembled WGS sequence"/>
</dbReference>
<protein>
    <recommendedName>
        <fullName evidence="3">DUF2207 domain-containing protein</fullName>
    </recommendedName>
</protein>
<dbReference type="STRING" id="1617426.TR69_WS6001000783"/>
<evidence type="ECO:0008006" key="3">
    <source>
        <dbReference type="Google" id="ProtNLM"/>
    </source>
</evidence>
<evidence type="ECO:0000313" key="2">
    <source>
        <dbReference type="Proteomes" id="UP000070457"/>
    </source>
</evidence>